<comment type="caution">
    <text evidence="1">The sequence shown here is derived from an EMBL/GenBank/DDBJ whole genome shotgun (WGS) entry which is preliminary data.</text>
</comment>
<dbReference type="AlphaFoldDB" id="A0A699WXS0"/>
<sequence>YVAMDDKAFKLAVNLRVPKGKSPETLKSDIAAKLDAWTQKSHIKPAFELSIAEPMYRNPEGEWVKALLSVATENLDMAHQFGTSAGATSVHELPNGVQFGLAKPDVKY</sequence>
<feature type="non-terminal residue" evidence="1">
    <location>
        <position position="108"/>
    </location>
</feature>
<protein>
    <submittedName>
        <fullName evidence="1">Uncharacterized protein</fullName>
    </submittedName>
</protein>
<name>A0A699WXS0_TANCI</name>
<gene>
    <name evidence="1" type="ORF">Tci_924286</name>
</gene>
<proteinExistence type="predicted"/>
<accession>A0A699WXS0</accession>
<dbReference type="Gene3D" id="3.40.630.10">
    <property type="entry name" value="Zn peptidases"/>
    <property type="match status" value="1"/>
</dbReference>
<dbReference type="Gene3D" id="3.30.70.360">
    <property type="match status" value="1"/>
</dbReference>
<evidence type="ECO:0000313" key="1">
    <source>
        <dbReference type="EMBL" id="GFD52317.1"/>
    </source>
</evidence>
<organism evidence="1">
    <name type="scientific">Tanacetum cinerariifolium</name>
    <name type="common">Dalmatian daisy</name>
    <name type="synonym">Chrysanthemum cinerariifolium</name>
    <dbReference type="NCBI Taxonomy" id="118510"/>
    <lineage>
        <taxon>Eukaryota</taxon>
        <taxon>Viridiplantae</taxon>
        <taxon>Streptophyta</taxon>
        <taxon>Embryophyta</taxon>
        <taxon>Tracheophyta</taxon>
        <taxon>Spermatophyta</taxon>
        <taxon>Magnoliopsida</taxon>
        <taxon>eudicotyledons</taxon>
        <taxon>Gunneridae</taxon>
        <taxon>Pentapetalae</taxon>
        <taxon>asterids</taxon>
        <taxon>campanulids</taxon>
        <taxon>Asterales</taxon>
        <taxon>Asteraceae</taxon>
        <taxon>Asteroideae</taxon>
        <taxon>Anthemideae</taxon>
        <taxon>Anthemidinae</taxon>
        <taxon>Tanacetum</taxon>
    </lineage>
</organism>
<reference evidence="1" key="1">
    <citation type="journal article" date="2019" name="Sci. Rep.">
        <title>Draft genome of Tanacetum cinerariifolium, the natural source of mosquito coil.</title>
        <authorList>
            <person name="Yamashiro T."/>
            <person name="Shiraishi A."/>
            <person name="Satake H."/>
            <person name="Nakayama K."/>
        </authorList>
    </citation>
    <scope>NUCLEOTIDE SEQUENCE</scope>
</reference>
<feature type="non-terminal residue" evidence="1">
    <location>
        <position position="1"/>
    </location>
</feature>
<dbReference type="EMBL" id="BKCJ011780741">
    <property type="protein sequence ID" value="GFD52317.1"/>
    <property type="molecule type" value="Genomic_DNA"/>
</dbReference>